<sequence length="193" mass="22106">MENFIKVLKLTPKGSIYVFFLSVGLYLPDLDLALLPILHHRSIITHSILLPFLLALIIEKYLKEKLPLNYSYITSGLYAGIGIHLMADVFSPATGFGAIYFPWPMKMSIGILTYPWLIFNGVYAFHKTQKDILENKIIFIILIVAGALWYAIFNEKSVKPFLLFGIIYSTVIFIKKYKLSKHLSLEELDTKNE</sequence>
<feature type="transmembrane region" description="Helical" evidence="1">
    <location>
        <begin position="137"/>
        <end position="152"/>
    </location>
</feature>
<dbReference type="Pfam" id="PF04307">
    <property type="entry name" value="YdjM"/>
    <property type="match status" value="1"/>
</dbReference>
<evidence type="ECO:0000313" key="2">
    <source>
        <dbReference type="EMBL" id="OUS00291.1"/>
    </source>
</evidence>
<evidence type="ECO:0000256" key="1">
    <source>
        <dbReference type="SAM" id="Phobius"/>
    </source>
</evidence>
<comment type="caution">
    <text evidence="2">The sequence shown here is derived from an EMBL/GenBank/DDBJ whole genome shotgun (WGS) entry which is preliminary data.</text>
</comment>
<accession>A0A1Y5FIU2</accession>
<reference evidence="3" key="1">
    <citation type="journal article" date="2017" name="Proc. Natl. Acad. Sci. U.S.A.">
        <title>Simulation of Deepwater Horizon oil plume reveals substrate specialization within a complex community of hydrocarbon-degraders.</title>
        <authorList>
            <person name="Hu P."/>
            <person name="Dubinsky E.A."/>
            <person name="Probst A.J."/>
            <person name="Wang J."/>
            <person name="Sieber C.M.K."/>
            <person name="Tom L.M."/>
            <person name="Gardinali P."/>
            <person name="Banfield J.F."/>
            <person name="Atlas R.M."/>
            <person name="Andersen G.L."/>
        </authorList>
    </citation>
    <scope>NUCLEOTIDE SEQUENCE [LARGE SCALE GENOMIC DNA]</scope>
</reference>
<keyword evidence="1" id="KW-0812">Transmembrane</keyword>
<keyword evidence="1" id="KW-1133">Transmembrane helix</keyword>
<feature type="transmembrane region" description="Helical" evidence="1">
    <location>
        <begin position="16"/>
        <end position="37"/>
    </location>
</feature>
<evidence type="ECO:0000313" key="3">
    <source>
        <dbReference type="Proteomes" id="UP000196531"/>
    </source>
</evidence>
<protein>
    <submittedName>
        <fullName evidence="2">Uncharacterized protein</fullName>
    </submittedName>
</protein>
<name>A0A1Y5FIU2_9BACT</name>
<organism evidence="2 3">
    <name type="scientific">Halobacteriovorax marinus</name>
    <dbReference type="NCBI Taxonomy" id="97084"/>
    <lineage>
        <taxon>Bacteria</taxon>
        <taxon>Pseudomonadati</taxon>
        <taxon>Bdellovibrionota</taxon>
        <taxon>Bacteriovoracia</taxon>
        <taxon>Bacteriovoracales</taxon>
        <taxon>Halobacteriovoraceae</taxon>
        <taxon>Halobacteriovorax</taxon>
    </lineage>
</organism>
<gene>
    <name evidence="2" type="ORF">A9Q84_00125</name>
</gene>
<dbReference type="AlphaFoldDB" id="A0A1Y5FIU2"/>
<feature type="transmembrane region" description="Helical" evidence="1">
    <location>
        <begin position="43"/>
        <end position="62"/>
    </location>
</feature>
<proteinExistence type="predicted"/>
<dbReference type="Proteomes" id="UP000196531">
    <property type="component" value="Unassembled WGS sequence"/>
</dbReference>
<dbReference type="InterPro" id="IPR007404">
    <property type="entry name" value="YdjM-like"/>
</dbReference>
<dbReference type="EMBL" id="MAAO01000001">
    <property type="protein sequence ID" value="OUS00291.1"/>
    <property type="molecule type" value="Genomic_DNA"/>
</dbReference>
<keyword evidence="1" id="KW-0472">Membrane</keyword>
<feature type="transmembrane region" description="Helical" evidence="1">
    <location>
        <begin position="107"/>
        <end position="125"/>
    </location>
</feature>
<feature type="transmembrane region" description="Helical" evidence="1">
    <location>
        <begin position="69"/>
        <end position="87"/>
    </location>
</feature>
<feature type="transmembrane region" description="Helical" evidence="1">
    <location>
        <begin position="158"/>
        <end position="174"/>
    </location>
</feature>